<dbReference type="RefSeq" id="XP_058342222.1">
    <property type="nucleotide sequence ID" value="XM_058487145.1"/>
</dbReference>
<dbReference type="GeneID" id="83214535"/>
<evidence type="ECO:0000313" key="2">
    <source>
        <dbReference type="Proteomes" id="UP001234581"/>
    </source>
</evidence>
<name>A0AAD7V111_9FUNG</name>
<proteinExistence type="predicted"/>
<comment type="caution">
    <text evidence="1">The sequence shown here is derived from an EMBL/GenBank/DDBJ whole genome shotgun (WGS) entry which is preliminary data.</text>
</comment>
<keyword evidence="2" id="KW-1185">Reference proteome</keyword>
<dbReference type="EMBL" id="JARTCD010000033">
    <property type="protein sequence ID" value="KAJ8657309.1"/>
    <property type="molecule type" value="Genomic_DNA"/>
</dbReference>
<accession>A0AAD7V111</accession>
<dbReference type="Proteomes" id="UP001234581">
    <property type="component" value="Unassembled WGS sequence"/>
</dbReference>
<protein>
    <submittedName>
        <fullName evidence="1">Uncharacterized protein</fullName>
    </submittedName>
</protein>
<sequence>MPRLIVDDATLSDDGKWGAASTLNIPLEGSRHMIQIDKVGGCGKGIHEDRTWRFGYVTIVNGYGSFQENKNVEINHEHQARHGSRSEYLIERWKATMKPQAMDNNGLAVADIEIHPNIIYIVHPLCLTTHTTSVLLALLNEMDHT</sequence>
<evidence type="ECO:0000313" key="1">
    <source>
        <dbReference type="EMBL" id="KAJ8657309.1"/>
    </source>
</evidence>
<gene>
    <name evidence="1" type="ORF">O0I10_007126</name>
</gene>
<dbReference type="AlphaFoldDB" id="A0AAD7V111"/>
<organism evidence="1 2">
    <name type="scientific">Lichtheimia ornata</name>
    <dbReference type="NCBI Taxonomy" id="688661"/>
    <lineage>
        <taxon>Eukaryota</taxon>
        <taxon>Fungi</taxon>
        <taxon>Fungi incertae sedis</taxon>
        <taxon>Mucoromycota</taxon>
        <taxon>Mucoromycotina</taxon>
        <taxon>Mucoromycetes</taxon>
        <taxon>Mucorales</taxon>
        <taxon>Lichtheimiaceae</taxon>
        <taxon>Lichtheimia</taxon>
    </lineage>
</organism>
<reference evidence="1 2" key="1">
    <citation type="submission" date="2023-03" db="EMBL/GenBank/DDBJ databases">
        <title>Genome sequence of Lichtheimia ornata CBS 291.66.</title>
        <authorList>
            <person name="Mohabir J.T."/>
            <person name="Shea T.P."/>
            <person name="Kurbessoian T."/>
            <person name="Berby B."/>
            <person name="Fontaine J."/>
            <person name="Livny J."/>
            <person name="Gnirke A."/>
            <person name="Stajich J.E."/>
            <person name="Cuomo C.A."/>
        </authorList>
    </citation>
    <scope>NUCLEOTIDE SEQUENCE [LARGE SCALE GENOMIC DNA]</scope>
    <source>
        <strain evidence="1">CBS 291.66</strain>
    </source>
</reference>